<evidence type="ECO:0000313" key="4">
    <source>
        <dbReference type="Proteomes" id="UP000824202"/>
    </source>
</evidence>
<feature type="signal peptide" evidence="2">
    <location>
        <begin position="1"/>
        <end position="20"/>
    </location>
</feature>
<dbReference type="PROSITE" id="PS51257">
    <property type="entry name" value="PROKAR_LIPOPROTEIN"/>
    <property type="match status" value="1"/>
</dbReference>
<sequence length="793" mass="90284">MRKSHLFVATLLLAAGAVSITGCLDNDEPLGIQELRSAKAELYRAQAALKTAEIGLKEANIKLKEAEVAHKTALTRTIELENQMREIDLLLKQDSSSAESARLQLQKKQYELQMDSVQEAYNAIMLQLQQSTAIAQHNYNQALKELDFLKTQVNDEYADRLSTVSSKLSTTMNNITNYQNRVMAKQRELLIFSAKNSDEYVTSRLNKNIADKTAELENAQEALAKLETIYGTPTTEWETQGEELLAAIEALQVHADTLKMQIAELQNKQTPLRNQINDIVAGKKTFTLTIPTAIQPTVLTNVINSFYPPYFPDFYEKFMEQVEYNSEANGYILKNNGENLTIDELANSDINNLYSYFQMTAGNLVIPDEDYAQAQEHLKTLQGDMEHAAGVYNGLIPQWENARDQFIADKDAYFINQEYSLWELTVVDVQTYYDSKRETTDKNTLVTSLKHYYEIRTALDNTQTTYFDGTENKVIAETLTAENLDEILEIALGGFEANVENLSAYQNLLGNDLEINRDSDGKDVVSPYNEIANPDKGSMGAFYAICRQLWGVNTNNNIIIRYTPVENNEIEDYMNSVDPFYVSDHEPVAYLSYANTEEYETFNSRFENRDTYTQFNQDVEEDYNTYLTTVEEENAQLDEQKAALQKQIDEFQEQIDELQREQENIGENQALYRNILNVIAGYYGNATGETQTSYEEALTSLKTMIGEKQEDIVDKQQALTEANAMLEAWTQGLDVEKNEELKLEAVKQYTAQLENDIERLNAKLADEQKKFDIYTAEKDALLAVMIGNSYPEE</sequence>
<name>A0A9D1UYG4_9BACT</name>
<dbReference type="PANTHER" id="PTHR47357">
    <property type="entry name" value="COP1-INTERACTIVE PROTEIN 1"/>
    <property type="match status" value="1"/>
</dbReference>
<dbReference type="GO" id="GO:0005856">
    <property type="term" value="C:cytoskeleton"/>
    <property type="evidence" value="ECO:0007669"/>
    <property type="project" value="TreeGrafter"/>
</dbReference>
<proteinExistence type="predicted"/>
<keyword evidence="1" id="KW-0175">Coiled coil</keyword>
<evidence type="ECO:0000256" key="1">
    <source>
        <dbReference type="SAM" id="Coils"/>
    </source>
</evidence>
<dbReference type="GO" id="GO:0005200">
    <property type="term" value="F:structural constituent of cytoskeleton"/>
    <property type="evidence" value="ECO:0007669"/>
    <property type="project" value="TreeGrafter"/>
</dbReference>
<organism evidence="3 4">
    <name type="scientific">Candidatus Odoribacter faecigallinarum</name>
    <dbReference type="NCBI Taxonomy" id="2838706"/>
    <lineage>
        <taxon>Bacteria</taxon>
        <taxon>Pseudomonadati</taxon>
        <taxon>Bacteroidota</taxon>
        <taxon>Bacteroidia</taxon>
        <taxon>Bacteroidales</taxon>
        <taxon>Odoribacteraceae</taxon>
        <taxon>Odoribacter</taxon>
    </lineage>
</organism>
<dbReference type="PANTHER" id="PTHR47357:SF1">
    <property type="entry name" value="SPINDLE POLE BODY COMPONENT 110"/>
    <property type="match status" value="1"/>
</dbReference>
<feature type="coiled-coil region" evidence="1">
    <location>
        <begin position="743"/>
        <end position="777"/>
    </location>
</feature>
<feature type="chain" id="PRO_5038919955" description="Chromosome partition protein Smc" evidence="2">
    <location>
        <begin position="21"/>
        <end position="793"/>
    </location>
</feature>
<keyword evidence="2" id="KW-0732">Signal</keyword>
<gene>
    <name evidence="3" type="ORF">H9863_01275</name>
</gene>
<protein>
    <recommendedName>
        <fullName evidence="5">Chromosome partition protein Smc</fullName>
    </recommendedName>
</protein>
<evidence type="ECO:0000313" key="3">
    <source>
        <dbReference type="EMBL" id="HIX02734.1"/>
    </source>
</evidence>
<dbReference type="EMBL" id="DXFT01000022">
    <property type="protein sequence ID" value="HIX02734.1"/>
    <property type="molecule type" value="Genomic_DNA"/>
</dbReference>
<reference evidence="3" key="2">
    <citation type="submission" date="2021-04" db="EMBL/GenBank/DDBJ databases">
        <authorList>
            <person name="Gilroy R."/>
        </authorList>
    </citation>
    <scope>NUCLEOTIDE SEQUENCE</scope>
    <source>
        <strain evidence="3">23274</strain>
    </source>
</reference>
<feature type="coiled-coil region" evidence="1">
    <location>
        <begin position="616"/>
        <end position="668"/>
    </location>
</feature>
<feature type="coiled-coil region" evidence="1">
    <location>
        <begin position="49"/>
        <end position="76"/>
    </location>
</feature>
<dbReference type="AlphaFoldDB" id="A0A9D1UYG4"/>
<feature type="coiled-coil region" evidence="1">
    <location>
        <begin position="202"/>
        <end position="268"/>
    </location>
</feature>
<accession>A0A9D1UYG4</accession>
<dbReference type="Proteomes" id="UP000824202">
    <property type="component" value="Unassembled WGS sequence"/>
</dbReference>
<comment type="caution">
    <text evidence="3">The sequence shown here is derived from an EMBL/GenBank/DDBJ whole genome shotgun (WGS) entry which is preliminary data.</text>
</comment>
<evidence type="ECO:0008006" key="5">
    <source>
        <dbReference type="Google" id="ProtNLM"/>
    </source>
</evidence>
<reference evidence="3" key="1">
    <citation type="journal article" date="2021" name="PeerJ">
        <title>Extensive microbial diversity within the chicken gut microbiome revealed by metagenomics and culture.</title>
        <authorList>
            <person name="Gilroy R."/>
            <person name="Ravi A."/>
            <person name="Getino M."/>
            <person name="Pursley I."/>
            <person name="Horton D.L."/>
            <person name="Alikhan N.F."/>
            <person name="Baker D."/>
            <person name="Gharbi K."/>
            <person name="Hall N."/>
            <person name="Watson M."/>
            <person name="Adriaenssens E.M."/>
            <person name="Foster-Nyarko E."/>
            <person name="Jarju S."/>
            <person name="Secka A."/>
            <person name="Antonio M."/>
            <person name="Oren A."/>
            <person name="Chaudhuri R.R."/>
            <person name="La Ragione R."/>
            <person name="Hildebrand F."/>
            <person name="Pallen M.J."/>
        </authorList>
    </citation>
    <scope>NUCLEOTIDE SEQUENCE</scope>
    <source>
        <strain evidence="3">23274</strain>
    </source>
</reference>
<evidence type="ECO:0000256" key="2">
    <source>
        <dbReference type="SAM" id="SignalP"/>
    </source>
</evidence>